<feature type="region of interest" description="Disordered" evidence="6">
    <location>
        <begin position="106"/>
        <end position="146"/>
    </location>
</feature>
<dbReference type="GO" id="GO:0005886">
    <property type="term" value="C:plasma membrane"/>
    <property type="evidence" value="ECO:0007669"/>
    <property type="project" value="UniProtKB-SubCell"/>
</dbReference>
<evidence type="ECO:0000256" key="3">
    <source>
        <dbReference type="ARBA" id="ARBA00022989"/>
    </source>
</evidence>
<dbReference type="InterPro" id="IPR008521">
    <property type="entry name" value="Mg_trans_NIPA"/>
</dbReference>
<accession>A0AAP0JVF5</accession>
<name>A0AAP0JVF5_9MAGN</name>
<dbReference type="PANTHER" id="PTHR12570:SF20">
    <property type="entry name" value="MAGNESIUM TRANSPORTER NIPA1-RELATED"/>
    <property type="match status" value="1"/>
</dbReference>
<keyword evidence="8" id="KW-1185">Reference proteome</keyword>
<evidence type="ECO:0000256" key="6">
    <source>
        <dbReference type="SAM" id="MobiDB-lite"/>
    </source>
</evidence>
<comment type="similarity">
    <text evidence="5">Belongs to the NIPA (TC 2.A.7) family.</text>
</comment>
<keyword evidence="4" id="KW-0472">Membrane</keyword>
<keyword evidence="5" id="KW-0813">Transport</keyword>
<dbReference type="Proteomes" id="UP001419268">
    <property type="component" value="Unassembled WGS sequence"/>
</dbReference>
<proteinExistence type="inferred from homology"/>
<evidence type="ECO:0000256" key="1">
    <source>
        <dbReference type="ARBA" id="ARBA00004141"/>
    </source>
</evidence>
<evidence type="ECO:0000256" key="4">
    <source>
        <dbReference type="ARBA" id="ARBA00023136"/>
    </source>
</evidence>
<reference evidence="7 8" key="1">
    <citation type="submission" date="2024-01" db="EMBL/GenBank/DDBJ databases">
        <title>Genome assemblies of Stephania.</title>
        <authorList>
            <person name="Yang L."/>
        </authorList>
    </citation>
    <scope>NUCLEOTIDE SEQUENCE [LARGE SCALE GENOMIC DNA]</scope>
    <source>
        <strain evidence="7">JXDWG</strain>
        <tissue evidence="7">Leaf</tissue>
    </source>
</reference>
<organism evidence="7 8">
    <name type="scientific">Stephania cephalantha</name>
    <dbReference type="NCBI Taxonomy" id="152367"/>
    <lineage>
        <taxon>Eukaryota</taxon>
        <taxon>Viridiplantae</taxon>
        <taxon>Streptophyta</taxon>
        <taxon>Embryophyta</taxon>
        <taxon>Tracheophyta</taxon>
        <taxon>Spermatophyta</taxon>
        <taxon>Magnoliopsida</taxon>
        <taxon>Ranunculales</taxon>
        <taxon>Menispermaceae</taxon>
        <taxon>Menispermoideae</taxon>
        <taxon>Cissampelideae</taxon>
        <taxon>Stephania</taxon>
    </lineage>
</organism>
<evidence type="ECO:0000313" key="7">
    <source>
        <dbReference type="EMBL" id="KAK9140953.1"/>
    </source>
</evidence>
<comment type="function">
    <text evidence="5">Acts as a Mg(2+) transporter. Can also transport other divalent cations such as Fe(2+), Sr(2+), Ba(2+), Mn(2+) and Co(2+) but to a much less extent than Mg(2+).</text>
</comment>
<keyword evidence="5" id="KW-0967">Endosome</keyword>
<feature type="compositionally biased region" description="Polar residues" evidence="6">
    <location>
        <begin position="106"/>
        <end position="128"/>
    </location>
</feature>
<keyword evidence="5" id="KW-0406">Ion transport</keyword>
<comment type="subunit">
    <text evidence="5">Homodimer.</text>
</comment>
<evidence type="ECO:0000256" key="5">
    <source>
        <dbReference type="RuleBase" id="RU363078"/>
    </source>
</evidence>
<sequence length="257" mass="28354">MLGYHAVLMLERVLVMDHLGLTTSVRTGSGVSNHLENGSNSFHCIPNCIMGQAPSEIISRSPMKTAIKDWDSQKASQIVTQLCGFVTILSGTFLLHRSIDMAQNNVPNEPEITSETNLNSDVNNAKKGSSSSSTEMRDDSRNEEKQMLRSLLQKPQNSKCGLMSRHQRKENLELPSRDALRFCGKKPIKNRTSGAHGAKISAEKDWDSQKASQIVTQLCGFVTILSGTFLLHRSIDMAQNNVPNEPEITSETNLNSV</sequence>
<comment type="subcellular location">
    <subcellularLocation>
        <location evidence="5">Cell membrane</location>
        <topology evidence="5">Multi-pass membrane protein</topology>
    </subcellularLocation>
    <subcellularLocation>
        <location evidence="5">Early endosome</location>
    </subcellularLocation>
    <subcellularLocation>
        <location evidence="1">Membrane</location>
        <topology evidence="1">Multi-pass membrane protein</topology>
    </subcellularLocation>
</comment>
<protein>
    <recommendedName>
        <fullName evidence="5">Probable magnesium transporter</fullName>
    </recommendedName>
</protein>
<dbReference type="GO" id="GO:0015095">
    <property type="term" value="F:magnesium ion transmembrane transporter activity"/>
    <property type="evidence" value="ECO:0007669"/>
    <property type="project" value="UniProtKB-UniRule"/>
</dbReference>
<feature type="compositionally biased region" description="Basic and acidic residues" evidence="6">
    <location>
        <begin position="135"/>
        <end position="146"/>
    </location>
</feature>
<gene>
    <name evidence="7" type="ORF">Scep_010634</name>
</gene>
<dbReference type="GO" id="GO:0005769">
    <property type="term" value="C:early endosome"/>
    <property type="evidence" value="ECO:0007669"/>
    <property type="project" value="UniProtKB-SubCell"/>
</dbReference>
<keyword evidence="5" id="KW-1003">Cell membrane</keyword>
<keyword evidence="3" id="KW-1133">Transmembrane helix</keyword>
<dbReference type="AlphaFoldDB" id="A0AAP0JVF5"/>
<keyword evidence="5" id="KW-0460">Magnesium</keyword>
<comment type="caution">
    <text evidence="7">The sequence shown here is derived from an EMBL/GenBank/DDBJ whole genome shotgun (WGS) entry which is preliminary data.</text>
</comment>
<dbReference type="PANTHER" id="PTHR12570">
    <property type="match status" value="1"/>
</dbReference>
<keyword evidence="2" id="KW-0812">Transmembrane</keyword>
<dbReference type="EMBL" id="JBBNAG010000004">
    <property type="protein sequence ID" value="KAK9140953.1"/>
    <property type="molecule type" value="Genomic_DNA"/>
</dbReference>
<evidence type="ECO:0000256" key="2">
    <source>
        <dbReference type="ARBA" id="ARBA00022692"/>
    </source>
</evidence>
<evidence type="ECO:0000313" key="8">
    <source>
        <dbReference type="Proteomes" id="UP001419268"/>
    </source>
</evidence>